<dbReference type="EMBL" id="CAJNDS010000299">
    <property type="protein sequence ID" value="CAE7040663.1"/>
    <property type="molecule type" value="Genomic_DNA"/>
</dbReference>
<dbReference type="PRINTS" id="PR01415">
    <property type="entry name" value="ANKYRIN"/>
</dbReference>
<dbReference type="Proteomes" id="UP000604046">
    <property type="component" value="Unassembled WGS sequence"/>
</dbReference>
<evidence type="ECO:0000313" key="5">
    <source>
        <dbReference type="Proteomes" id="UP000604046"/>
    </source>
</evidence>
<dbReference type="PANTHER" id="PTHR24166">
    <property type="entry name" value="ROLLING PEBBLES, ISOFORM B"/>
    <property type="match status" value="1"/>
</dbReference>
<dbReference type="SMART" id="SM00248">
    <property type="entry name" value="ANK"/>
    <property type="match status" value="3"/>
</dbReference>
<comment type="caution">
    <text evidence="4">The sequence shown here is derived from an EMBL/GenBank/DDBJ whole genome shotgun (WGS) entry which is preliminary data.</text>
</comment>
<dbReference type="Gene3D" id="1.25.40.20">
    <property type="entry name" value="Ankyrin repeat-containing domain"/>
    <property type="match status" value="1"/>
</dbReference>
<dbReference type="InterPro" id="IPR036770">
    <property type="entry name" value="Ankyrin_rpt-contain_sf"/>
</dbReference>
<dbReference type="InterPro" id="IPR050889">
    <property type="entry name" value="Dendritic_Spine_Reg/Scaffold"/>
</dbReference>
<evidence type="ECO:0000256" key="2">
    <source>
        <dbReference type="ARBA" id="ARBA00023043"/>
    </source>
</evidence>
<dbReference type="SUPFAM" id="SSF48403">
    <property type="entry name" value="Ankyrin repeat"/>
    <property type="match status" value="1"/>
</dbReference>
<dbReference type="AlphaFoldDB" id="A0A812ILN9"/>
<evidence type="ECO:0000313" key="4">
    <source>
        <dbReference type="EMBL" id="CAE7040663.1"/>
    </source>
</evidence>
<dbReference type="InterPro" id="IPR002110">
    <property type="entry name" value="Ankyrin_rpt"/>
</dbReference>
<dbReference type="PROSITE" id="PS50088">
    <property type="entry name" value="ANK_REPEAT"/>
    <property type="match status" value="3"/>
</dbReference>
<dbReference type="PROSITE" id="PS50297">
    <property type="entry name" value="ANK_REP_REGION"/>
    <property type="match status" value="2"/>
</dbReference>
<feature type="repeat" description="ANK" evidence="3">
    <location>
        <begin position="149"/>
        <end position="181"/>
    </location>
</feature>
<gene>
    <name evidence="4" type="ORF">SNAT2548_LOCUS4812</name>
</gene>
<feature type="repeat" description="ANK" evidence="3">
    <location>
        <begin position="86"/>
        <end position="113"/>
    </location>
</feature>
<evidence type="ECO:0000256" key="1">
    <source>
        <dbReference type="ARBA" id="ARBA00022737"/>
    </source>
</evidence>
<reference evidence="4" key="1">
    <citation type="submission" date="2021-02" db="EMBL/GenBank/DDBJ databases">
        <authorList>
            <person name="Dougan E. K."/>
            <person name="Rhodes N."/>
            <person name="Thang M."/>
            <person name="Chan C."/>
        </authorList>
    </citation>
    <scope>NUCLEOTIDE SEQUENCE</scope>
</reference>
<feature type="repeat" description="ANK" evidence="3">
    <location>
        <begin position="116"/>
        <end position="148"/>
    </location>
</feature>
<accession>A0A812ILN9</accession>
<keyword evidence="1" id="KW-0677">Repeat</keyword>
<dbReference type="Pfam" id="PF12796">
    <property type="entry name" value="Ank_2"/>
    <property type="match status" value="1"/>
</dbReference>
<sequence length="192" mass="21465">MLRVCSRVSGEELAAEPKNKFWDVVAVKRHLRAKYHYPMSFQRLFESESGFEELPGMPLKTTEWQLVVTSTLGRPDLEDRATEEFVMYAAKQGHVEVARALLDGGANKDWKDGATSEKTALMHACARGHIEMVRLLLEAGVNMNLKDAEGKTALMHAARKGQGEIVHLLLEAGADRNLRDRRGNVAEISHLD</sequence>
<proteinExistence type="predicted"/>
<dbReference type="PANTHER" id="PTHR24166:SF48">
    <property type="entry name" value="PROTEIN VAPYRIN"/>
    <property type="match status" value="1"/>
</dbReference>
<keyword evidence="5" id="KW-1185">Reference proteome</keyword>
<keyword evidence="2 3" id="KW-0040">ANK repeat</keyword>
<evidence type="ECO:0000256" key="3">
    <source>
        <dbReference type="PROSITE-ProRule" id="PRU00023"/>
    </source>
</evidence>
<name>A0A812ILN9_9DINO</name>
<organism evidence="4 5">
    <name type="scientific">Symbiodinium natans</name>
    <dbReference type="NCBI Taxonomy" id="878477"/>
    <lineage>
        <taxon>Eukaryota</taxon>
        <taxon>Sar</taxon>
        <taxon>Alveolata</taxon>
        <taxon>Dinophyceae</taxon>
        <taxon>Suessiales</taxon>
        <taxon>Symbiodiniaceae</taxon>
        <taxon>Symbiodinium</taxon>
    </lineage>
</organism>
<dbReference type="OrthoDB" id="10264606at2759"/>
<protein>
    <submittedName>
        <fullName evidence="4">Uncharacterized protein</fullName>
    </submittedName>
</protein>